<comment type="caution">
    <text evidence="1">The sequence shown here is derived from an EMBL/GenBank/DDBJ whole genome shotgun (WGS) entry which is preliminary data.</text>
</comment>
<name>A0ACC0AQC7_CATRO</name>
<organism evidence="1 2">
    <name type="scientific">Catharanthus roseus</name>
    <name type="common">Madagascar periwinkle</name>
    <name type="synonym">Vinca rosea</name>
    <dbReference type="NCBI Taxonomy" id="4058"/>
    <lineage>
        <taxon>Eukaryota</taxon>
        <taxon>Viridiplantae</taxon>
        <taxon>Streptophyta</taxon>
        <taxon>Embryophyta</taxon>
        <taxon>Tracheophyta</taxon>
        <taxon>Spermatophyta</taxon>
        <taxon>Magnoliopsida</taxon>
        <taxon>eudicotyledons</taxon>
        <taxon>Gunneridae</taxon>
        <taxon>Pentapetalae</taxon>
        <taxon>asterids</taxon>
        <taxon>lamiids</taxon>
        <taxon>Gentianales</taxon>
        <taxon>Apocynaceae</taxon>
        <taxon>Rauvolfioideae</taxon>
        <taxon>Vinceae</taxon>
        <taxon>Catharanthinae</taxon>
        <taxon>Catharanthus</taxon>
    </lineage>
</organism>
<dbReference type="Proteomes" id="UP001060085">
    <property type="component" value="Linkage Group LG05"/>
</dbReference>
<keyword evidence="2" id="KW-1185">Reference proteome</keyword>
<gene>
    <name evidence="1" type="ORF">M9H77_21888</name>
</gene>
<reference evidence="2" key="1">
    <citation type="journal article" date="2023" name="Nat. Plants">
        <title>Single-cell RNA sequencing provides a high-resolution roadmap for understanding the multicellular compartmentation of specialized metabolism.</title>
        <authorList>
            <person name="Sun S."/>
            <person name="Shen X."/>
            <person name="Li Y."/>
            <person name="Li Y."/>
            <person name="Wang S."/>
            <person name="Li R."/>
            <person name="Zhang H."/>
            <person name="Shen G."/>
            <person name="Guo B."/>
            <person name="Wei J."/>
            <person name="Xu J."/>
            <person name="St-Pierre B."/>
            <person name="Chen S."/>
            <person name="Sun C."/>
        </authorList>
    </citation>
    <scope>NUCLEOTIDE SEQUENCE [LARGE SCALE GENOMIC DNA]</scope>
</reference>
<dbReference type="EMBL" id="CM044705">
    <property type="protein sequence ID" value="KAI5662565.1"/>
    <property type="molecule type" value="Genomic_DNA"/>
</dbReference>
<protein>
    <submittedName>
        <fullName evidence="1">Uncharacterized protein</fullName>
    </submittedName>
</protein>
<evidence type="ECO:0000313" key="1">
    <source>
        <dbReference type="EMBL" id="KAI5662565.1"/>
    </source>
</evidence>
<sequence length="261" mass="29249">MHGRSRSTTDERFSWRCSRARKRPVWIPEMYWEQMMKNWESLEYKAFSELNKRNRNEGRRGRGAGKYTASGFNGEVLQEQTRGGTPQEEAAATGILLPDDLQLMVTISGALDRSRLYGAPSKAAHLRAKNSWAAARLPPCCLEMEQRIMRRIEATVSSVCAAFDEHRRWFAEQSHLPYTLMPPMMNIVRAAMVVVPSTSSSMAVVAGTSDAARVSSSTPPPPSLMARAPAPLILPPPSSLLVMLEIPRIIDTCTFYALWMF</sequence>
<proteinExistence type="predicted"/>
<accession>A0ACC0AQC7</accession>
<evidence type="ECO:0000313" key="2">
    <source>
        <dbReference type="Proteomes" id="UP001060085"/>
    </source>
</evidence>